<dbReference type="PANTHER" id="PTHR30606:SF10">
    <property type="entry name" value="PHOSPHATIDYLINOSITOL MANNOSIDE ACYLTRANSFERASE"/>
    <property type="match status" value="1"/>
</dbReference>
<evidence type="ECO:0000256" key="4">
    <source>
        <dbReference type="ARBA" id="ARBA00022679"/>
    </source>
</evidence>
<dbReference type="Proteomes" id="UP001597118">
    <property type="component" value="Unassembled WGS sequence"/>
</dbReference>
<keyword evidence="3" id="KW-0997">Cell inner membrane</keyword>
<reference evidence="9" key="1">
    <citation type="journal article" date="2019" name="Int. J. Syst. Evol. Microbiol.">
        <title>The Global Catalogue of Microorganisms (GCM) 10K type strain sequencing project: providing services to taxonomists for standard genome sequencing and annotation.</title>
        <authorList>
            <consortium name="The Broad Institute Genomics Platform"/>
            <consortium name="The Broad Institute Genome Sequencing Center for Infectious Disease"/>
            <person name="Wu L."/>
            <person name="Ma J."/>
        </authorList>
    </citation>
    <scope>NUCLEOTIDE SEQUENCE [LARGE SCALE GENOMIC DNA]</scope>
    <source>
        <strain evidence="9">CCUG 53762</strain>
    </source>
</reference>
<proteinExistence type="predicted"/>
<evidence type="ECO:0000313" key="9">
    <source>
        <dbReference type="Proteomes" id="UP001597118"/>
    </source>
</evidence>
<dbReference type="InterPro" id="IPR004960">
    <property type="entry name" value="LipA_acyltrans"/>
</dbReference>
<keyword evidence="7" id="KW-1133">Transmembrane helix</keyword>
<evidence type="ECO:0000256" key="6">
    <source>
        <dbReference type="ARBA" id="ARBA00023315"/>
    </source>
</evidence>
<dbReference type="Pfam" id="PF03279">
    <property type="entry name" value="Lip_A_acyltrans"/>
    <property type="match status" value="1"/>
</dbReference>
<evidence type="ECO:0000256" key="7">
    <source>
        <dbReference type="SAM" id="Phobius"/>
    </source>
</evidence>
<comment type="subcellular location">
    <subcellularLocation>
        <location evidence="1">Cell inner membrane</location>
    </subcellularLocation>
</comment>
<comment type="caution">
    <text evidence="8">The sequence shown here is derived from an EMBL/GenBank/DDBJ whole genome shotgun (WGS) entry which is preliminary data.</text>
</comment>
<keyword evidence="5 7" id="KW-0472">Membrane</keyword>
<evidence type="ECO:0000313" key="8">
    <source>
        <dbReference type="EMBL" id="MFD1631903.1"/>
    </source>
</evidence>
<name>A0ABW4IGP0_9SPHI</name>
<organism evidence="8 9">
    <name type="scientific">Pseudopedobacter beijingensis</name>
    <dbReference type="NCBI Taxonomy" id="1207056"/>
    <lineage>
        <taxon>Bacteria</taxon>
        <taxon>Pseudomonadati</taxon>
        <taxon>Bacteroidota</taxon>
        <taxon>Sphingobacteriia</taxon>
        <taxon>Sphingobacteriales</taxon>
        <taxon>Sphingobacteriaceae</taxon>
        <taxon>Pseudopedobacter</taxon>
    </lineage>
</organism>
<evidence type="ECO:0000256" key="5">
    <source>
        <dbReference type="ARBA" id="ARBA00023136"/>
    </source>
</evidence>
<gene>
    <name evidence="8" type="ORF">ACFSAH_18675</name>
</gene>
<accession>A0ABW4IGP0</accession>
<keyword evidence="6 8" id="KW-0012">Acyltransferase</keyword>
<dbReference type="GO" id="GO:0016746">
    <property type="term" value="F:acyltransferase activity"/>
    <property type="evidence" value="ECO:0007669"/>
    <property type="project" value="UniProtKB-KW"/>
</dbReference>
<keyword evidence="2" id="KW-1003">Cell membrane</keyword>
<feature type="transmembrane region" description="Helical" evidence="7">
    <location>
        <begin position="12"/>
        <end position="36"/>
    </location>
</feature>
<keyword evidence="9" id="KW-1185">Reference proteome</keyword>
<evidence type="ECO:0000256" key="2">
    <source>
        <dbReference type="ARBA" id="ARBA00022475"/>
    </source>
</evidence>
<dbReference type="PANTHER" id="PTHR30606">
    <property type="entry name" value="LIPID A BIOSYNTHESIS LAUROYL ACYLTRANSFERASE"/>
    <property type="match status" value="1"/>
</dbReference>
<evidence type="ECO:0000256" key="1">
    <source>
        <dbReference type="ARBA" id="ARBA00004533"/>
    </source>
</evidence>
<dbReference type="CDD" id="cd07984">
    <property type="entry name" value="LPLAT_LABLAT-like"/>
    <property type="match status" value="1"/>
</dbReference>
<dbReference type="EMBL" id="JBHUDG010000051">
    <property type="protein sequence ID" value="MFD1631903.1"/>
    <property type="molecule type" value="Genomic_DNA"/>
</dbReference>
<sequence>MINKWLSNAAAFFLYLISLLPLSVLYLFSDAAYFLVFHVFKYRRHVVFLNIKNSFPDKSEEELRAVEKKFYQYLTDLVFETIKMLSASPKYIYKRFKFINLELFREFEQKNQNFLVAVGHYGNWEWCAIVTGMITTAKPLIIYKSLQNKTFDAIFKKTREKSGSEMVEMANTYRKIVAYKNELNFTVFAGDQRPTARGSYVWMPFLNQPTPVFTGIEKIAKSTNYPVVYCDVSVPKRGYYQAEFRLITDNPQATEDLEITNSYIRLLEEKITQTPEYWLWSHKRWKIKPGEI</sequence>
<keyword evidence="4" id="KW-0808">Transferase</keyword>
<protein>
    <submittedName>
        <fullName evidence="8">Lysophospholipid acyltransferase family protein</fullName>
    </submittedName>
</protein>
<evidence type="ECO:0000256" key="3">
    <source>
        <dbReference type="ARBA" id="ARBA00022519"/>
    </source>
</evidence>
<dbReference type="RefSeq" id="WP_379664225.1">
    <property type="nucleotide sequence ID" value="NZ_JBHUDG010000051.1"/>
</dbReference>
<keyword evidence="7" id="KW-0812">Transmembrane</keyword>